<feature type="signal peptide" evidence="2">
    <location>
        <begin position="1"/>
        <end position="36"/>
    </location>
</feature>
<evidence type="ECO:0000256" key="1">
    <source>
        <dbReference type="SAM" id="MobiDB-lite"/>
    </source>
</evidence>
<feature type="compositionally biased region" description="Basic and acidic residues" evidence="1">
    <location>
        <begin position="177"/>
        <end position="187"/>
    </location>
</feature>
<dbReference type="EMBL" id="KZ819330">
    <property type="protein sequence ID" value="PWN19658.1"/>
    <property type="molecule type" value="Genomic_DNA"/>
</dbReference>
<dbReference type="Proteomes" id="UP000245942">
    <property type="component" value="Unassembled WGS sequence"/>
</dbReference>
<feature type="region of interest" description="Disordered" evidence="1">
    <location>
        <begin position="127"/>
        <end position="197"/>
    </location>
</feature>
<feature type="region of interest" description="Disordered" evidence="1">
    <location>
        <begin position="41"/>
        <end position="65"/>
    </location>
</feature>
<dbReference type="AlphaFoldDB" id="A0A316U4C1"/>
<sequence>MLPSCLSLATKALLLTCTLLLLSSSACLNFISSVQASPTSTLTPIPNPFPKSLPEQTNYASTSGTKPVPEVPYLYSWSSGSSSPSSPSSKEKKSPTAPPKVGRLGSPPMSERPFKYIDLTEFRHKLYQPPLPEHQRPKKNRANAPWKKAKGVLEGPSPAPASPGRKEKLKAVPARLLEGDVREEKPEMPVGKNVGKTRGGVWRKMSWCLGGCGKKA</sequence>
<gene>
    <name evidence="3" type="ORF">BCV69DRAFT_27654</name>
</gene>
<keyword evidence="4" id="KW-1185">Reference proteome</keyword>
<reference evidence="3 4" key="1">
    <citation type="journal article" date="2018" name="Mol. Biol. Evol.">
        <title>Broad Genomic Sampling Reveals a Smut Pathogenic Ancestry of the Fungal Clade Ustilaginomycotina.</title>
        <authorList>
            <person name="Kijpornyongpan T."/>
            <person name="Mondo S.J."/>
            <person name="Barry K."/>
            <person name="Sandor L."/>
            <person name="Lee J."/>
            <person name="Lipzen A."/>
            <person name="Pangilinan J."/>
            <person name="LaButti K."/>
            <person name="Hainaut M."/>
            <person name="Henrissat B."/>
            <person name="Grigoriev I.V."/>
            <person name="Spatafora J.W."/>
            <person name="Aime M.C."/>
        </authorList>
    </citation>
    <scope>NUCLEOTIDE SEQUENCE [LARGE SCALE GENOMIC DNA]</scope>
    <source>
        <strain evidence="3 4">MCA 4718</strain>
    </source>
</reference>
<name>A0A316U4C1_9BASI</name>
<feature type="region of interest" description="Disordered" evidence="1">
    <location>
        <begin position="79"/>
        <end position="112"/>
    </location>
</feature>
<organism evidence="3 4">
    <name type="scientific">Pseudomicrostroma glucosiphilum</name>
    <dbReference type="NCBI Taxonomy" id="1684307"/>
    <lineage>
        <taxon>Eukaryota</taxon>
        <taxon>Fungi</taxon>
        <taxon>Dikarya</taxon>
        <taxon>Basidiomycota</taxon>
        <taxon>Ustilaginomycotina</taxon>
        <taxon>Exobasidiomycetes</taxon>
        <taxon>Microstromatales</taxon>
        <taxon>Microstromatales incertae sedis</taxon>
        <taxon>Pseudomicrostroma</taxon>
    </lineage>
</organism>
<feature type="chain" id="PRO_5016386710" evidence="2">
    <location>
        <begin position="37"/>
        <end position="216"/>
    </location>
</feature>
<dbReference type="GeneID" id="37012848"/>
<protein>
    <submittedName>
        <fullName evidence="3">Uncharacterized protein</fullName>
    </submittedName>
</protein>
<proteinExistence type="predicted"/>
<feature type="compositionally biased region" description="Polar residues" evidence="1">
    <location>
        <begin position="54"/>
        <end position="65"/>
    </location>
</feature>
<feature type="compositionally biased region" description="Low complexity" evidence="1">
    <location>
        <begin position="79"/>
        <end position="88"/>
    </location>
</feature>
<evidence type="ECO:0000313" key="3">
    <source>
        <dbReference type="EMBL" id="PWN19658.1"/>
    </source>
</evidence>
<dbReference type="RefSeq" id="XP_025346818.1">
    <property type="nucleotide sequence ID" value="XM_025491114.1"/>
</dbReference>
<keyword evidence="2" id="KW-0732">Signal</keyword>
<evidence type="ECO:0000256" key="2">
    <source>
        <dbReference type="SAM" id="SignalP"/>
    </source>
</evidence>
<accession>A0A316U4C1</accession>
<evidence type="ECO:0000313" key="4">
    <source>
        <dbReference type="Proteomes" id="UP000245942"/>
    </source>
</evidence>